<comment type="subcellular location">
    <subcellularLocation>
        <location evidence="1">Membrane</location>
    </subcellularLocation>
</comment>
<dbReference type="Gene3D" id="3.30.160.190">
    <property type="entry name" value="atu1810 like domain"/>
    <property type="match status" value="1"/>
</dbReference>
<evidence type="ECO:0000256" key="2">
    <source>
        <dbReference type="ARBA" id="ARBA00022448"/>
    </source>
</evidence>
<dbReference type="AlphaFoldDB" id="A0A1W6N415"/>
<evidence type="ECO:0000313" key="8">
    <source>
        <dbReference type="Proteomes" id="UP000237351"/>
    </source>
</evidence>
<dbReference type="EMBL" id="CP008743">
    <property type="protein sequence ID" value="ARN84627.1"/>
    <property type="molecule type" value="Genomic_DNA"/>
</dbReference>
<keyword evidence="5" id="KW-0249">Electron transport</keyword>
<evidence type="ECO:0000256" key="6">
    <source>
        <dbReference type="ARBA" id="ARBA00023136"/>
    </source>
</evidence>
<keyword evidence="8" id="KW-1185">Reference proteome</keyword>
<evidence type="ECO:0000256" key="4">
    <source>
        <dbReference type="ARBA" id="ARBA00022946"/>
    </source>
</evidence>
<dbReference type="Pfam" id="PF04800">
    <property type="entry name" value="NDUS4"/>
    <property type="match status" value="1"/>
</dbReference>
<evidence type="ECO:0000256" key="5">
    <source>
        <dbReference type="ARBA" id="ARBA00022982"/>
    </source>
</evidence>
<keyword evidence="2" id="KW-0813">Transport</keyword>
<name>A0A1W6N415_9PROT</name>
<dbReference type="KEGG" id="naf:GQ61_04115"/>
<organism evidence="7 8">
    <name type="scientific">Candidatus Nucleicultrix amoebiphila FS5</name>
    <dbReference type="NCBI Taxonomy" id="1414854"/>
    <lineage>
        <taxon>Bacteria</taxon>
        <taxon>Pseudomonadati</taxon>
        <taxon>Pseudomonadota</taxon>
        <taxon>Alphaproteobacteria</taxon>
        <taxon>Holosporales</taxon>
        <taxon>Candidatus Nucleicultricaceae</taxon>
        <taxon>Candidatus Nucleicultrix</taxon>
    </lineage>
</organism>
<dbReference type="InterPro" id="IPR006885">
    <property type="entry name" value="NADH_UbQ_FeS_4_mit-like"/>
</dbReference>
<evidence type="ECO:0000256" key="1">
    <source>
        <dbReference type="ARBA" id="ARBA00004370"/>
    </source>
</evidence>
<dbReference type="PANTHER" id="PTHR12219">
    <property type="entry name" value="NADH-UBIQUINONE OXIDOREDUCTASE"/>
    <property type="match status" value="1"/>
</dbReference>
<evidence type="ECO:0000256" key="3">
    <source>
        <dbReference type="ARBA" id="ARBA00022660"/>
    </source>
</evidence>
<dbReference type="RefSeq" id="WP_085784079.1">
    <property type="nucleotide sequence ID" value="NZ_CP008743.1"/>
</dbReference>
<dbReference type="OrthoDB" id="9799572at2"/>
<proteinExistence type="predicted"/>
<dbReference type="STRING" id="1414854.GQ61_04115"/>
<accession>A0A1W6N415</accession>
<sequence length="98" mass="11331">MPHAMILKPTKTAMQSGKAKTKNWRVTFLPESTQYIEPLMQWTATKDNNSQVILRFKTLEEAKSYVEKQGWIYTIVAPHEASINPKSYTDNFRANKVL</sequence>
<reference evidence="7 8" key="1">
    <citation type="submission" date="2014-06" db="EMBL/GenBank/DDBJ databases">
        <title>The genome of the endonuclear symbiont Nucleicultrix amoebiphila.</title>
        <authorList>
            <person name="Schulz F."/>
            <person name="Horn M."/>
        </authorList>
    </citation>
    <scope>NUCLEOTIDE SEQUENCE [LARGE SCALE GENOMIC DNA]</scope>
    <source>
        <strain evidence="7 8">FS5</strain>
    </source>
</reference>
<gene>
    <name evidence="7" type="ORF">GQ61_04115</name>
</gene>
<keyword evidence="4" id="KW-0809">Transit peptide</keyword>
<keyword evidence="3" id="KW-0679">Respiratory chain</keyword>
<dbReference type="GO" id="GO:0016020">
    <property type="term" value="C:membrane"/>
    <property type="evidence" value="ECO:0007669"/>
    <property type="project" value="UniProtKB-SubCell"/>
</dbReference>
<keyword evidence="6" id="KW-0472">Membrane</keyword>
<dbReference type="InterPro" id="IPR038532">
    <property type="entry name" value="NDUFS4-like_sf"/>
</dbReference>
<dbReference type="GO" id="GO:0022900">
    <property type="term" value="P:electron transport chain"/>
    <property type="evidence" value="ECO:0007669"/>
    <property type="project" value="InterPro"/>
</dbReference>
<dbReference type="Proteomes" id="UP000237351">
    <property type="component" value="Chromosome"/>
</dbReference>
<dbReference type="PANTHER" id="PTHR12219:SF8">
    <property type="entry name" value="NADH DEHYDROGENASE [UBIQUINONE] IRON-SULFUR PROTEIN 4, MITOCHONDRIAL"/>
    <property type="match status" value="1"/>
</dbReference>
<evidence type="ECO:0000313" key="7">
    <source>
        <dbReference type="EMBL" id="ARN84627.1"/>
    </source>
</evidence>
<evidence type="ECO:0008006" key="9">
    <source>
        <dbReference type="Google" id="ProtNLM"/>
    </source>
</evidence>
<protein>
    <recommendedName>
        <fullName evidence="9">Oxidoreductase</fullName>
    </recommendedName>
</protein>